<dbReference type="Proteomes" id="UP000249619">
    <property type="component" value="Unassembled WGS sequence"/>
</dbReference>
<keyword evidence="17" id="KW-1185">Reference proteome</keyword>
<keyword evidence="13" id="KW-0812">Transmembrane</keyword>
<sequence length="379" mass="41704">MRSFALSAAALVAGFVSTTTAQTHTDLRKLTRLPEGYPLNTTGCPDMQALGSNVTFNWNNTGIPKDGKVWNMPNQGKIDWVEKGATFTIERSGDSPTANSVFYMLFGRLEIVMKVATGTGIISSAILQSEALDEIDWEFRGDDATILTNYFGKGNTTTYDRGKDYKLDFSPQEGFHNYTIDWTKDRIEWWVDGKNVRTLTPAEAQGGKQYPQTPMNVRLGSWAAGDPNKNDPGVVEWAGGVTNFDDGPYTMTIKSVYAQDYTSGAETYSWDDMDSSGDWQKVKVIKGKSEVLKEIQEPHGVKNRWAALSKGAQIGIIIGSISALAIGALVMLFCCIKQRRVGKKEHEALLAEEQKEAAELSEYKAQMQAGRFAMGGGKV</sequence>
<dbReference type="EMBL" id="QGDH01000118">
    <property type="protein sequence ID" value="RAR06257.1"/>
    <property type="molecule type" value="Genomic_DNA"/>
</dbReference>
<dbReference type="Gene3D" id="2.60.120.200">
    <property type="match status" value="1"/>
</dbReference>
<keyword evidence="13" id="KW-1133">Transmembrane helix</keyword>
<dbReference type="PROSITE" id="PS51762">
    <property type="entry name" value="GH16_2"/>
    <property type="match status" value="1"/>
</dbReference>
<evidence type="ECO:0000256" key="5">
    <source>
        <dbReference type="ARBA" id="ARBA00022679"/>
    </source>
</evidence>
<dbReference type="CDD" id="cd02183">
    <property type="entry name" value="GH16_fungal_CRH1_transglycosylase"/>
    <property type="match status" value="1"/>
</dbReference>
<evidence type="ECO:0000256" key="13">
    <source>
        <dbReference type="SAM" id="Phobius"/>
    </source>
</evidence>
<dbReference type="InterPro" id="IPR000757">
    <property type="entry name" value="Beta-glucanase-like"/>
</dbReference>
<dbReference type="GO" id="GO:0008843">
    <property type="term" value="F:endochitinase activity"/>
    <property type="evidence" value="ECO:0007669"/>
    <property type="project" value="UniProtKB-EC"/>
</dbReference>
<keyword evidence="10" id="KW-0326">Glycosidase</keyword>
<evidence type="ECO:0000256" key="4">
    <source>
        <dbReference type="ARBA" id="ARBA00022676"/>
    </source>
</evidence>
<keyword evidence="4" id="KW-0328">Glycosyltransferase</keyword>
<evidence type="ECO:0000256" key="14">
    <source>
        <dbReference type="SAM" id="SignalP"/>
    </source>
</evidence>
<keyword evidence="9" id="KW-0325">Glycoprotein</keyword>
<proteinExistence type="inferred from homology"/>
<feature type="domain" description="GH16" evidence="15">
    <location>
        <begin position="56"/>
        <end position="264"/>
    </location>
</feature>
<keyword evidence="6 14" id="KW-0732">Signal</keyword>
<dbReference type="PANTHER" id="PTHR10963">
    <property type="entry name" value="GLYCOSYL HYDROLASE-RELATED"/>
    <property type="match status" value="1"/>
</dbReference>
<feature type="transmembrane region" description="Helical" evidence="13">
    <location>
        <begin position="314"/>
        <end position="336"/>
    </location>
</feature>
<feature type="signal peptide" evidence="14">
    <location>
        <begin position="1"/>
        <end position="21"/>
    </location>
</feature>
<evidence type="ECO:0000256" key="11">
    <source>
        <dbReference type="ARBA" id="ARBA00023316"/>
    </source>
</evidence>
<dbReference type="GO" id="GO:0016020">
    <property type="term" value="C:membrane"/>
    <property type="evidence" value="ECO:0007669"/>
    <property type="project" value="UniProtKB-SubCell"/>
</dbReference>
<evidence type="ECO:0000256" key="9">
    <source>
        <dbReference type="ARBA" id="ARBA00023180"/>
    </source>
</evidence>
<feature type="chain" id="PRO_5016736501" description="chitinase" evidence="14">
    <location>
        <begin position="22"/>
        <end position="379"/>
    </location>
</feature>
<reference evidence="17" key="1">
    <citation type="submission" date="2018-05" db="EMBL/GenBank/DDBJ databases">
        <title>Draft genome sequence of Stemphylium lycopersici strain CIDEFI 213.</title>
        <authorList>
            <person name="Medina R."/>
            <person name="Franco M.E.E."/>
            <person name="Lucentini C.G."/>
            <person name="Saparrat M.C.N."/>
            <person name="Balatti P.A."/>
        </authorList>
    </citation>
    <scope>NUCLEOTIDE SEQUENCE [LARGE SCALE GENOMIC DNA]</scope>
    <source>
        <strain evidence="17">CIDEFI 213</strain>
    </source>
</reference>
<evidence type="ECO:0000259" key="15">
    <source>
        <dbReference type="PROSITE" id="PS51762"/>
    </source>
</evidence>
<evidence type="ECO:0000256" key="8">
    <source>
        <dbReference type="ARBA" id="ARBA00023136"/>
    </source>
</evidence>
<keyword evidence="5" id="KW-0808">Transferase</keyword>
<protein>
    <recommendedName>
        <fullName evidence="3">chitinase</fullName>
        <ecNumber evidence="3">3.2.1.14</ecNumber>
    </recommendedName>
</protein>
<dbReference type="GO" id="GO:0009277">
    <property type="term" value="C:fungal-type cell wall"/>
    <property type="evidence" value="ECO:0007669"/>
    <property type="project" value="TreeGrafter"/>
</dbReference>
<keyword evidence="8 13" id="KW-0472">Membrane</keyword>
<keyword evidence="11" id="KW-0961">Cell wall biogenesis/degradation</keyword>
<dbReference type="AlphaFoldDB" id="A0A364MX96"/>
<comment type="subcellular location">
    <subcellularLocation>
        <location evidence="2">Membrane</location>
    </subcellularLocation>
</comment>
<evidence type="ECO:0000313" key="17">
    <source>
        <dbReference type="Proteomes" id="UP000249619"/>
    </source>
</evidence>
<dbReference type="STRING" id="183478.A0A364MX96"/>
<evidence type="ECO:0000256" key="2">
    <source>
        <dbReference type="ARBA" id="ARBA00004370"/>
    </source>
</evidence>
<dbReference type="OrthoDB" id="4781at2759"/>
<organism evidence="16 17">
    <name type="scientific">Stemphylium lycopersici</name>
    <name type="common">Tomato gray leaf spot disease fungus</name>
    <name type="synonym">Thyrospora lycopersici</name>
    <dbReference type="NCBI Taxonomy" id="183478"/>
    <lineage>
        <taxon>Eukaryota</taxon>
        <taxon>Fungi</taxon>
        <taxon>Dikarya</taxon>
        <taxon>Ascomycota</taxon>
        <taxon>Pezizomycotina</taxon>
        <taxon>Dothideomycetes</taxon>
        <taxon>Pleosporomycetidae</taxon>
        <taxon>Pleosporales</taxon>
        <taxon>Pleosporineae</taxon>
        <taxon>Pleosporaceae</taxon>
        <taxon>Stemphylium</taxon>
    </lineage>
</organism>
<comment type="similarity">
    <text evidence="12">Belongs to the glycosyl hydrolase 16 family. CRH1 subfamily.</text>
</comment>
<evidence type="ECO:0000256" key="3">
    <source>
        <dbReference type="ARBA" id="ARBA00012729"/>
    </source>
</evidence>
<dbReference type="InterPro" id="IPR050546">
    <property type="entry name" value="Glycosyl_Hydrlase_16"/>
</dbReference>
<comment type="caution">
    <text evidence="16">The sequence shown here is derived from an EMBL/GenBank/DDBJ whole genome shotgun (WGS) entry which is preliminary data.</text>
</comment>
<dbReference type="EC" id="3.2.1.14" evidence="3"/>
<keyword evidence="7 16" id="KW-0378">Hydrolase</keyword>
<evidence type="ECO:0000256" key="7">
    <source>
        <dbReference type="ARBA" id="ARBA00022801"/>
    </source>
</evidence>
<evidence type="ECO:0000256" key="10">
    <source>
        <dbReference type="ARBA" id="ARBA00023295"/>
    </source>
</evidence>
<evidence type="ECO:0000256" key="12">
    <source>
        <dbReference type="ARBA" id="ARBA00038074"/>
    </source>
</evidence>
<dbReference type="SUPFAM" id="SSF49899">
    <property type="entry name" value="Concanavalin A-like lectins/glucanases"/>
    <property type="match status" value="1"/>
</dbReference>
<comment type="catalytic activity">
    <reaction evidence="1">
        <text>Random endo-hydrolysis of N-acetyl-beta-D-glucosaminide (1-&gt;4)-beta-linkages in chitin and chitodextrins.</text>
        <dbReference type="EC" id="3.2.1.14"/>
    </reaction>
</comment>
<dbReference type="GO" id="GO:0005975">
    <property type="term" value="P:carbohydrate metabolic process"/>
    <property type="evidence" value="ECO:0007669"/>
    <property type="project" value="InterPro"/>
</dbReference>
<dbReference type="GO" id="GO:0031505">
    <property type="term" value="P:fungal-type cell wall organization"/>
    <property type="evidence" value="ECO:0007669"/>
    <property type="project" value="TreeGrafter"/>
</dbReference>
<dbReference type="InterPro" id="IPR013320">
    <property type="entry name" value="ConA-like_dom_sf"/>
</dbReference>
<dbReference type="Pfam" id="PF00722">
    <property type="entry name" value="Glyco_hydro_16"/>
    <property type="match status" value="1"/>
</dbReference>
<name>A0A364MX96_STELY</name>
<evidence type="ECO:0000256" key="6">
    <source>
        <dbReference type="ARBA" id="ARBA00022729"/>
    </source>
</evidence>
<gene>
    <name evidence="16" type="ORF">DDE83_007012</name>
</gene>
<dbReference type="PANTHER" id="PTHR10963:SF27">
    <property type="entry name" value="GLYCOSIDASE-RELATED"/>
    <property type="match status" value="1"/>
</dbReference>
<accession>A0A364MX96</accession>
<dbReference type="GO" id="GO:0016757">
    <property type="term" value="F:glycosyltransferase activity"/>
    <property type="evidence" value="ECO:0007669"/>
    <property type="project" value="UniProtKB-KW"/>
</dbReference>
<evidence type="ECO:0000256" key="1">
    <source>
        <dbReference type="ARBA" id="ARBA00000822"/>
    </source>
</evidence>
<evidence type="ECO:0000313" key="16">
    <source>
        <dbReference type="EMBL" id="RAR06257.1"/>
    </source>
</evidence>